<dbReference type="EMBL" id="CM009752">
    <property type="protein sequence ID" value="PUZ62035.1"/>
    <property type="molecule type" value="Genomic_DNA"/>
</dbReference>
<dbReference type="Proteomes" id="UP000244336">
    <property type="component" value="Chromosome 4"/>
</dbReference>
<feature type="region of interest" description="Disordered" evidence="1">
    <location>
        <begin position="1"/>
        <end position="65"/>
    </location>
</feature>
<gene>
    <name evidence="2" type="ORF">GQ55_4G326500</name>
</gene>
<feature type="compositionally biased region" description="Basic residues" evidence="1">
    <location>
        <begin position="30"/>
        <end position="43"/>
    </location>
</feature>
<sequence length="235" mass="24617">MPQPRAGGAAGPGLGGSSPRASDAVDRPPHPRPRPSRRRRRAGARAVNRPRVSTACRAARGDMQRTDGRAVWTGIRCGEPERCRRAAATDGDGTGSARRHARAARRPRGGRRRGQPRGPLPGRAAARAQWWMEWGENGGGWGGGGFGPGRAACARVAYAGPAPPARQGGWGPTATPLLSASARVRWGMPMPPRAGGPCRLPPAAVAPALGCPPPRQRGRGGGRFGIVWLSRAQYP</sequence>
<accession>A0A2T7E2G3</accession>
<dbReference type="Gramene" id="PUZ62035">
    <property type="protein sequence ID" value="PUZ62035"/>
    <property type="gene ID" value="GQ55_4G326500"/>
</dbReference>
<name>A0A2T7E2G3_9POAL</name>
<proteinExistence type="predicted"/>
<dbReference type="AlphaFoldDB" id="A0A2T7E2G3"/>
<feature type="compositionally biased region" description="Low complexity" evidence="1">
    <location>
        <begin position="116"/>
        <end position="125"/>
    </location>
</feature>
<evidence type="ECO:0000313" key="3">
    <source>
        <dbReference type="Proteomes" id="UP000244336"/>
    </source>
</evidence>
<protein>
    <submittedName>
        <fullName evidence="2">Uncharacterized protein</fullName>
    </submittedName>
</protein>
<reference evidence="2 3" key="1">
    <citation type="submission" date="2018-04" db="EMBL/GenBank/DDBJ databases">
        <title>WGS assembly of Panicum hallii var. hallii HAL2.</title>
        <authorList>
            <person name="Lovell J."/>
            <person name="Jenkins J."/>
            <person name="Lowry D."/>
            <person name="Mamidi S."/>
            <person name="Sreedasyam A."/>
            <person name="Weng X."/>
            <person name="Barry K."/>
            <person name="Bonette J."/>
            <person name="Campitelli B."/>
            <person name="Daum C."/>
            <person name="Gordon S."/>
            <person name="Gould B."/>
            <person name="Lipzen A."/>
            <person name="MacQueen A."/>
            <person name="Palacio-Mejia J."/>
            <person name="Plott C."/>
            <person name="Shakirov E."/>
            <person name="Shu S."/>
            <person name="Yoshinaga Y."/>
            <person name="Zane M."/>
            <person name="Rokhsar D."/>
            <person name="Grimwood J."/>
            <person name="Schmutz J."/>
            <person name="Juenger T."/>
        </authorList>
    </citation>
    <scope>NUCLEOTIDE SEQUENCE [LARGE SCALE GENOMIC DNA]</scope>
    <source>
        <strain evidence="3">cv. HAL2</strain>
    </source>
</reference>
<organism evidence="2 3">
    <name type="scientific">Panicum hallii var. hallii</name>
    <dbReference type="NCBI Taxonomy" id="1504633"/>
    <lineage>
        <taxon>Eukaryota</taxon>
        <taxon>Viridiplantae</taxon>
        <taxon>Streptophyta</taxon>
        <taxon>Embryophyta</taxon>
        <taxon>Tracheophyta</taxon>
        <taxon>Spermatophyta</taxon>
        <taxon>Magnoliopsida</taxon>
        <taxon>Liliopsida</taxon>
        <taxon>Poales</taxon>
        <taxon>Poaceae</taxon>
        <taxon>PACMAD clade</taxon>
        <taxon>Panicoideae</taxon>
        <taxon>Panicodae</taxon>
        <taxon>Paniceae</taxon>
        <taxon>Panicinae</taxon>
        <taxon>Panicum</taxon>
        <taxon>Panicum sect. Panicum</taxon>
    </lineage>
</organism>
<evidence type="ECO:0000256" key="1">
    <source>
        <dbReference type="SAM" id="MobiDB-lite"/>
    </source>
</evidence>
<feature type="region of interest" description="Disordered" evidence="1">
    <location>
        <begin position="86"/>
        <end position="125"/>
    </location>
</feature>
<evidence type="ECO:0000313" key="2">
    <source>
        <dbReference type="EMBL" id="PUZ62035.1"/>
    </source>
</evidence>
<keyword evidence="3" id="KW-1185">Reference proteome</keyword>
<feature type="compositionally biased region" description="Basic residues" evidence="1">
    <location>
        <begin position="97"/>
        <end position="115"/>
    </location>
</feature>